<feature type="region of interest" description="Disordered" evidence="6">
    <location>
        <begin position="464"/>
        <end position="498"/>
    </location>
</feature>
<evidence type="ECO:0000256" key="2">
    <source>
        <dbReference type="ARBA" id="ARBA00022737"/>
    </source>
</evidence>
<dbReference type="PROSITE" id="PS50157">
    <property type="entry name" value="ZINC_FINGER_C2H2_2"/>
    <property type="match status" value="3"/>
</dbReference>
<dbReference type="PANTHER" id="PTHR24403">
    <property type="entry name" value="ZINC FINGER PROTEIN"/>
    <property type="match status" value="1"/>
</dbReference>
<feature type="compositionally biased region" description="Polar residues" evidence="6">
    <location>
        <begin position="8"/>
        <end position="23"/>
    </location>
</feature>
<dbReference type="Proteomes" id="UP000007635">
    <property type="component" value="Chromosome XIII"/>
</dbReference>
<dbReference type="Pfam" id="PF23225">
    <property type="entry name" value="zf-C2H2_7th_ZNF462"/>
    <property type="match status" value="2"/>
</dbReference>
<feature type="region of interest" description="Disordered" evidence="6">
    <location>
        <begin position="849"/>
        <end position="870"/>
    </location>
</feature>
<feature type="domain" description="C2H2-type" evidence="7">
    <location>
        <begin position="1677"/>
        <end position="1704"/>
    </location>
</feature>
<feature type="region of interest" description="Disordered" evidence="6">
    <location>
        <begin position="2191"/>
        <end position="2247"/>
    </location>
</feature>
<accession>A0AAQ4Q219</accession>
<evidence type="ECO:0000313" key="8">
    <source>
        <dbReference type="Ensembl" id="ENSGACP00000044847.1"/>
    </source>
</evidence>
<protein>
    <recommendedName>
        <fullName evidence="7">C2H2-type domain-containing protein</fullName>
    </recommendedName>
</protein>
<feature type="region of interest" description="Disordered" evidence="6">
    <location>
        <begin position="2027"/>
        <end position="2049"/>
    </location>
</feature>
<evidence type="ECO:0000256" key="5">
    <source>
        <dbReference type="PROSITE-ProRule" id="PRU00042"/>
    </source>
</evidence>
<dbReference type="Ensembl" id="ENSGACT00000071563.1">
    <property type="protein sequence ID" value="ENSGACP00000044847.1"/>
    <property type="gene ID" value="ENSGACG00000027636.1"/>
</dbReference>
<dbReference type="GeneTree" id="ENSGT00940000156411"/>
<evidence type="ECO:0000313" key="9">
    <source>
        <dbReference type="Proteomes" id="UP000007635"/>
    </source>
</evidence>
<feature type="region of interest" description="Disordered" evidence="6">
    <location>
        <begin position="2268"/>
        <end position="2318"/>
    </location>
</feature>
<dbReference type="FunFam" id="3.30.160.60:FF:000655">
    <property type="entry name" value="Zinc finger protein 462"/>
    <property type="match status" value="1"/>
</dbReference>
<reference evidence="8" key="2">
    <citation type="submission" date="2025-08" db="UniProtKB">
        <authorList>
            <consortium name="Ensembl"/>
        </authorList>
    </citation>
    <scope>IDENTIFICATION</scope>
</reference>
<feature type="compositionally biased region" description="Basic and acidic residues" evidence="6">
    <location>
        <begin position="572"/>
        <end position="616"/>
    </location>
</feature>
<dbReference type="InterPro" id="IPR013087">
    <property type="entry name" value="Znf_C2H2_type"/>
</dbReference>
<feature type="compositionally biased region" description="Polar residues" evidence="6">
    <location>
        <begin position="544"/>
        <end position="566"/>
    </location>
</feature>
<evidence type="ECO:0000259" key="7">
    <source>
        <dbReference type="PROSITE" id="PS50157"/>
    </source>
</evidence>
<dbReference type="Gene3D" id="3.30.160.60">
    <property type="entry name" value="Classic Zinc Finger"/>
    <property type="match status" value="7"/>
</dbReference>
<dbReference type="KEGG" id="gat:120830480"/>
<feature type="region of interest" description="Disordered" evidence="6">
    <location>
        <begin position="1"/>
        <end position="26"/>
    </location>
</feature>
<dbReference type="PANTHER" id="PTHR24403:SF67">
    <property type="entry name" value="FI01116P-RELATED"/>
    <property type="match status" value="1"/>
</dbReference>
<dbReference type="SMART" id="SM00355">
    <property type="entry name" value="ZnF_C2H2"/>
    <property type="match status" value="30"/>
</dbReference>
<feature type="region of interest" description="Disordered" evidence="6">
    <location>
        <begin position="260"/>
        <end position="307"/>
    </location>
</feature>
<feature type="region of interest" description="Disordered" evidence="6">
    <location>
        <begin position="1423"/>
        <end position="1467"/>
    </location>
</feature>
<reference evidence="8" key="3">
    <citation type="submission" date="2025-09" db="UniProtKB">
        <authorList>
            <consortium name="Ensembl"/>
        </authorList>
    </citation>
    <scope>IDENTIFICATION</scope>
</reference>
<keyword evidence="1" id="KW-0479">Metal-binding</keyword>
<dbReference type="InterPro" id="IPR036236">
    <property type="entry name" value="Znf_C2H2_sf"/>
</dbReference>
<feature type="region of interest" description="Disordered" evidence="6">
    <location>
        <begin position="1764"/>
        <end position="1795"/>
    </location>
</feature>
<dbReference type="Pfam" id="PF23075">
    <property type="entry name" value="zf-C2H2_ZNF462_11"/>
    <property type="match status" value="2"/>
</dbReference>
<feature type="region of interest" description="Disordered" evidence="6">
    <location>
        <begin position="176"/>
        <end position="197"/>
    </location>
</feature>
<feature type="region of interest" description="Disordered" evidence="6">
    <location>
        <begin position="1613"/>
        <end position="1677"/>
    </location>
</feature>
<dbReference type="InterPro" id="IPR059059">
    <property type="entry name" value="Znf-C2H2_7th_ZNF462"/>
</dbReference>
<sequence>MQEDPLNALTSGYSKPNPVGTQESPHKSFPCSRCILRFKSRVYLFEHLNKVHGCDVEASPTEARLTCVATDEAKADGNSNGAEDDLGCEHCHFKACSRAVLNRHEMQCLKKAEGVGGNPTVSENLEASAKDMSAEAKEIRSVVSVVSTSKSKNALDSSKVLKTYKRPLQTITKYFTVTSGPNKKPPADSVESPNLPDKTEGTVVLKESPSNLNPNRSGVLKVTHSMIDITRVSSGFLLNDQHMNLKMRSPKPGEQITESLADVTKRTNSETSKAPSAKRAKSDKGATNLQQAGRRQSSSSNAKFSFDLSEDEGEKKLCLVNGDSESATIYSCKHCNYNEASVARVSTHYQTAHPYVRFNAAYIQDPTDDSAVFRCLVCPCEFIGMTSLKNHCRKDHPEAPNIFAVQSTELSLTFKCFLCVFTTDVLNVLKKHYKKSHPAHKVDNSLLFCKYIATECQEGSTRSNTCEKAQSAERPGGISPKSSSTGVENAPSAEHPTSKGADVIMYHCEACKFSHKSAVVMHVHYQKSHPSQVFTIDQIKQSACDNSHTSPSMTPEKTITEESQPPTSTPDPSEKTANKAEPHQKRERRSEASKARPESPKAEKAESTKGRREHKDRPRKRRPGSYATRDSLPCVAPGGLLYCQVCSYSSTKVKSVLGHHNAKHSMDSLTCVDEILCYSAQVQKKKLQSNAKASAGTASSDSKEVGVPGEEVPHKEEGAAFASVKKGNAYACAEKLFYCQKCNYGNPSLKGVAIHQTRVHKRLPYKMECVVEHTAAVCAQIEKSKLDSSARLPLPIMCEGDEDAFFCHLCNFRQSQVNNVLRHYMRKHPGLVAKHEQVYRYTTMVREKTKRPHVATANHEDGPPSLGESLSAAVPQRNLRCTRCPFSTKFLHILRMHLWNSHRTNRSFADLLRVCFKQGDLQTGYHCEVCVFSHEKAAVVHKHYLERHPKRYRSLRHVTTHLYVGPDSRPLKRRKRETRHTDGDGGEGDDGGGGGGSPSQRAAQSETKNYSCRACAFKGASVSAVTRHYRAVHPWSVKEDGSVLGVVSKRPGANRSAEDSDAAPESFGSHQMPVAFKAKASSKPLACYYCPARFRTRHGLNTHCGMKHVEVEKGDLHQHAEETQAAVSLFTCPYCPYMNIIHQGILSHCHVKHVGLEARADDHQVDEAQVSKWMDSLKTRRSAKAGNVKLRGYMCGTCPQICVTMEKLNEHCEAEHGEAAAKPAPTSAAKPDAPCLSKICAAGNCQYCTYSCSSKIVLARHVRIHHAAASVSKAQHCAYKCLLCSSSYRTKKLLGNHYFKRHGRDGFLKYYAPLYKGAREEQASGSEHEGGARETGAATSEPENLLVYRCPSCPYVNTGYHGMLTHCQMKHPDVVTRADQLRTVDTLRADLVGFKLGRAANERGYMCTACPLIYGSLKKMKAHHERDHGAQRAAREHSASSASEGASKSKTPAVGQGEKSAAETRQSNATSSLDTVTLYKCHMCSYKGVYRRYLLTHYKKTHKLDAYTTRKLLKKYNKCRKASGPPATESQEGGPVECIKCPGLVFDSAQTLVAHYAASHSSDGMLDFTVISQGTRKGSTGLYRCVRCSKRMNGIRKLWYHLDCHRESARKRARAAETTSPKAVSTELDAQDEPLPSETVDEAAQRNGTSGEPRPPSPLEKPADQEQPGLDSREGDHTCTQCQRSFMSLRGLRSHERSHAAMAALKKLNGAPASGLSYNINKYVLYKAGTTRPFLCSFCSYRTTFMGLWRCHFMKVHQDFTMDPAESDDQDEESVQKADKEPSNSSEELTHWPDPDEELDITERSLYLEPPDVQRQLNHYSSRSQADCPSETNAPGTQLPDSRLLHCEFCTFNTEHLSSMRRHYLNRHGKKVLRCKDCDFFTSLRKTLEMHMQVGHSTWQPGPTHERDLRCPFCLYQTKNKNNMIDHIVLHREERVVPIEVRRPVLSRYLRGVVFRCHKCTFSCGGADKLRSHMARHDDVRPYRCRLCYFDCTRLSDLEAHLGDKHQVVRNHELVGQVSLDQLQAAVGRMPEEEPSSNLELRNDDSEDEETEGFVTDCKEGLLETQAADVLRGGRTPQTEEASRERGWSGDMEESPIEGYVWDLQSKEAEPNTAALCMRQKEEEKAAEESSPTRGALSVRRTREKAVEPGAVTEAEAEAVDALVSPDGGGVPPSRVDAEAVSALAATNLTQADNSGSLGGATSLPTFSSKCAGAKTSDTENSGLSFKNCKEGQAQHQKNISAGREPYGEMPVLEKEYLKEELQPIGCCKEEDESGRLVPKREEKDKEDEEDTKDKNNRCTEPKHDDEGMKNGSPHVARGAAEEKRFTCEFCGRHLANATDLERHVARHGL</sequence>
<dbReference type="GeneID" id="120830480"/>
<organism evidence="8 9">
    <name type="scientific">Gasterosteus aculeatus aculeatus</name>
    <name type="common">three-spined stickleback</name>
    <dbReference type="NCBI Taxonomy" id="481459"/>
    <lineage>
        <taxon>Eukaryota</taxon>
        <taxon>Metazoa</taxon>
        <taxon>Chordata</taxon>
        <taxon>Craniata</taxon>
        <taxon>Vertebrata</taxon>
        <taxon>Euteleostomi</taxon>
        <taxon>Actinopterygii</taxon>
        <taxon>Neopterygii</taxon>
        <taxon>Teleostei</taxon>
        <taxon>Neoteleostei</taxon>
        <taxon>Acanthomorphata</taxon>
        <taxon>Eupercaria</taxon>
        <taxon>Perciformes</taxon>
        <taxon>Cottioidei</taxon>
        <taxon>Gasterosteales</taxon>
        <taxon>Gasterosteidae</taxon>
        <taxon>Gasterosteus</taxon>
    </lineage>
</organism>
<feature type="region of interest" description="Disordered" evidence="6">
    <location>
        <begin position="690"/>
        <end position="712"/>
    </location>
</feature>
<dbReference type="GO" id="GO:0005634">
    <property type="term" value="C:nucleus"/>
    <property type="evidence" value="ECO:0007669"/>
    <property type="project" value="TreeGrafter"/>
</dbReference>
<keyword evidence="4" id="KW-0862">Zinc</keyword>
<dbReference type="InterPro" id="IPR059058">
    <property type="entry name" value="Znf-C2H2_ZNF462"/>
</dbReference>
<feature type="region of interest" description="Disordered" evidence="6">
    <location>
        <begin position="1818"/>
        <end position="1839"/>
    </location>
</feature>
<proteinExistence type="predicted"/>
<feature type="compositionally biased region" description="Polar residues" evidence="6">
    <location>
        <begin position="690"/>
        <end position="700"/>
    </location>
</feature>
<keyword evidence="3 5" id="KW-0863">Zinc-finger</keyword>
<evidence type="ECO:0000256" key="4">
    <source>
        <dbReference type="ARBA" id="ARBA00022833"/>
    </source>
</evidence>
<dbReference type="RefSeq" id="XP_040051082.1">
    <property type="nucleotide sequence ID" value="XM_040195148.1"/>
</dbReference>
<dbReference type="GO" id="GO:0008270">
    <property type="term" value="F:zinc ion binding"/>
    <property type="evidence" value="ECO:0007669"/>
    <property type="project" value="UniProtKB-KW"/>
</dbReference>
<feature type="compositionally biased region" description="Low complexity" evidence="6">
    <location>
        <begin position="1439"/>
        <end position="1450"/>
    </location>
</feature>
<evidence type="ECO:0000256" key="1">
    <source>
        <dbReference type="ARBA" id="ARBA00022723"/>
    </source>
</evidence>
<feature type="compositionally biased region" description="Polar residues" evidence="6">
    <location>
        <begin position="285"/>
        <end position="303"/>
    </location>
</feature>
<feature type="region of interest" description="Disordered" evidence="6">
    <location>
        <begin position="544"/>
        <end position="631"/>
    </location>
</feature>
<name>A0AAQ4Q219_GASAC</name>
<feature type="domain" description="C2H2-type" evidence="7">
    <location>
        <begin position="2326"/>
        <end position="2350"/>
    </location>
</feature>
<keyword evidence="2" id="KW-0677">Repeat</keyword>
<feature type="region of interest" description="Disordered" evidence="6">
    <location>
        <begin position="957"/>
        <end position="1004"/>
    </location>
</feature>
<feature type="domain" description="C2H2-type" evidence="7">
    <location>
        <begin position="1955"/>
        <end position="1982"/>
    </location>
</feature>
<evidence type="ECO:0000256" key="3">
    <source>
        <dbReference type="ARBA" id="ARBA00022771"/>
    </source>
</evidence>
<dbReference type="SUPFAM" id="SSF57667">
    <property type="entry name" value="beta-beta-alpha zinc fingers"/>
    <property type="match status" value="2"/>
</dbReference>
<keyword evidence="9" id="KW-1185">Reference proteome</keyword>
<evidence type="ECO:0000256" key="6">
    <source>
        <dbReference type="SAM" id="MobiDB-lite"/>
    </source>
</evidence>
<reference evidence="8 9" key="1">
    <citation type="journal article" date="2021" name="G3 (Bethesda)">
        <title>Improved contiguity of the threespine stickleback genome using long-read sequencing.</title>
        <authorList>
            <person name="Nath S."/>
            <person name="Shaw D.E."/>
            <person name="White M.A."/>
        </authorList>
    </citation>
    <scope>NUCLEOTIDE SEQUENCE [LARGE SCALE GENOMIC DNA]</scope>
    <source>
        <strain evidence="8 9">Lake Benthic</strain>
    </source>
</reference>
<feature type="compositionally biased region" description="Basic and acidic residues" evidence="6">
    <location>
        <begin position="1424"/>
        <end position="1438"/>
    </location>
</feature>
<feature type="region of interest" description="Disordered" evidence="6">
    <location>
        <begin position="2073"/>
        <end position="2093"/>
    </location>
</feature>
<feature type="region of interest" description="Disordered" evidence="6">
    <location>
        <begin position="2120"/>
        <end position="2151"/>
    </location>
</feature>
<dbReference type="PROSITE" id="PS00028">
    <property type="entry name" value="ZINC_FINGER_C2H2_1"/>
    <property type="match status" value="11"/>
</dbReference>
<feature type="compositionally biased region" description="Basic and acidic residues" evidence="6">
    <location>
        <begin position="1774"/>
        <end position="1794"/>
    </location>
</feature>
<dbReference type="InterPro" id="IPR050688">
    <property type="entry name" value="Zinc_finger/UBP_domain"/>
</dbReference>
<dbReference type="RefSeq" id="XP_040051083.1">
    <property type="nucleotide sequence ID" value="XM_040195149.1"/>
</dbReference>
<feature type="compositionally biased region" description="Basic and acidic residues" evidence="6">
    <location>
        <begin position="2292"/>
        <end position="2309"/>
    </location>
</feature>
<dbReference type="GO" id="GO:0045944">
    <property type="term" value="P:positive regulation of transcription by RNA polymerase II"/>
    <property type="evidence" value="ECO:0007669"/>
    <property type="project" value="TreeGrafter"/>
</dbReference>